<sequence length="780" mass="85066">MDSQPQPAPAMQEESKQPYWEQRPGTAPIRSEFVLWEKMGKNSQPKENDDDAAEGRSDSRNAQQEQATNVDSPAPVDGAATPASESTEEQPAEKRVRLSGAQKKALARAKKEEEWQAKQAAKAAAKAAGGDTAAGEGDDGAGGRKKGKGQNKGRSFHHQAGVEDIKLCTNISKGKECDRGDACRYSHDVSAYLAARLADIQFSLPTNPDDLTPALTDHICPAFANLGYCAFGFKCRFGLSHMRKVEDGAGLAGSGWELIVDEDKIAQRKKEHGEEAFKMLSDKGEFNFISMETIKDIRKGESPLAAAYLASIGEAVDTRTDGGSGKGKNKRGRDGKPNNRNLEDAAAAKAKADAEAAAAAAAAAPQEPSTSTPSVDASTTTAPAEAPMDVDSHPSRSFVPDLAPVRATEKRRLDWRGKLYLAPLTTVGNEPFRRLCGDYGNDISCSEMGLAQEFMNGNSNEWSLVRRHPSEKTFGVQLCGSRPQALVPAAEQIVKHCDIDFLDINCGCPIDLVFNKGAGSALLQHATKLGKSLVGMSQVLGEIPLTIKIRNGVQHNSPVAHKLIPKFQKEWGLSAMTLHGRSRQQRYKTKADYAYIAQCAKVLRETAADEGLAPIPIFGNGDAYDFRTYYENMEATGVDGIMIARGALIKPWLFTEIKEKRDWDISSRERLDMVGKLVDYGLEHWGSDQVGVNHVRRFVCESLSFTHRYIPVGLLERFPVQLNERAFPYRGRDELETLLASDQAADWVKITEMFLGPAPDNWGFQAKHKSSAVADTEVQG</sequence>
<evidence type="ECO:0000256" key="5">
    <source>
        <dbReference type="ARBA" id="ARBA00022643"/>
    </source>
</evidence>
<keyword evidence="16 17" id="KW-0479">Metal-binding</keyword>
<dbReference type="Gene3D" id="3.20.20.70">
    <property type="entry name" value="Aldolase class I"/>
    <property type="match status" value="1"/>
</dbReference>
<comment type="cofactor">
    <cofactor evidence="1 17">
        <name>FMN</name>
        <dbReference type="ChEBI" id="CHEBI:58210"/>
    </cofactor>
</comment>
<comment type="caution">
    <text evidence="20">The sequence shown here is derived from an EMBL/GenBank/DDBJ whole genome shotgun (WGS) entry which is preliminary data.</text>
</comment>
<dbReference type="GO" id="GO:0008270">
    <property type="term" value="F:zinc ion binding"/>
    <property type="evidence" value="ECO:0007669"/>
    <property type="project" value="UniProtKB-KW"/>
</dbReference>
<dbReference type="InterPro" id="IPR013785">
    <property type="entry name" value="Aldolase_TIM"/>
</dbReference>
<dbReference type="GO" id="GO:0106414">
    <property type="term" value="F:mRNA dihydrouridine synthase activity"/>
    <property type="evidence" value="ECO:0007669"/>
    <property type="project" value="RHEA"/>
</dbReference>
<keyword evidence="5 17" id="KW-0288">FMN</keyword>
<comment type="function">
    <text evidence="17">Catalyzes the synthesis of dihydrouridine, a modified base found in the D-loop of most tRNAs. Specifically modifies U47 in cytoplasmic tRNAs.</text>
</comment>
<comment type="catalytic activity">
    <reaction evidence="12">
        <text>5,6-dihydrouridine(47) in tRNA + NAD(+) = uridine(47) in tRNA + NADH + H(+)</text>
        <dbReference type="Rhea" id="RHEA:53364"/>
        <dbReference type="Rhea" id="RHEA-COMP:13539"/>
        <dbReference type="Rhea" id="RHEA-COMP:13540"/>
        <dbReference type="ChEBI" id="CHEBI:15378"/>
        <dbReference type="ChEBI" id="CHEBI:57540"/>
        <dbReference type="ChEBI" id="CHEBI:57945"/>
        <dbReference type="ChEBI" id="CHEBI:65315"/>
        <dbReference type="ChEBI" id="CHEBI:74443"/>
        <dbReference type="EC" id="1.3.1.89"/>
    </reaction>
    <physiologicalReaction direction="right-to-left" evidence="12">
        <dbReference type="Rhea" id="RHEA:53366"/>
    </physiologicalReaction>
</comment>
<comment type="catalytic activity">
    <reaction evidence="14">
        <text>a 5,6-dihydrouridine in mRNA + NADP(+) = a uridine in mRNA + NADPH + H(+)</text>
        <dbReference type="Rhea" id="RHEA:69855"/>
        <dbReference type="Rhea" id="RHEA-COMP:14658"/>
        <dbReference type="Rhea" id="RHEA-COMP:17789"/>
        <dbReference type="ChEBI" id="CHEBI:15378"/>
        <dbReference type="ChEBI" id="CHEBI:57783"/>
        <dbReference type="ChEBI" id="CHEBI:58349"/>
        <dbReference type="ChEBI" id="CHEBI:65315"/>
        <dbReference type="ChEBI" id="CHEBI:74443"/>
    </reaction>
    <physiologicalReaction direction="right-to-left" evidence="14">
        <dbReference type="Rhea" id="RHEA:69857"/>
    </physiologicalReaction>
</comment>
<keyword evidence="11 17" id="KW-0520">NAD</keyword>
<evidence type="ECO:0000313" key="21">
    <source>
        <dbReference type="Proteomes" id="UP000193467"/>
    </source>
</evidence>
<evidence type="ECO:0000256" key="8">
    <source>
        <dbReference type="ARBA" id="ARBA00022771"/>
    </source>
</evidence>
<dbReference type="Gene3D" id="4.10.1000.10">
    <property type="entry name" value="Zinc finger, CCCH-type"/>
    <property type="match status" value="1"/>
</dbReference>
<evidence type="ECO:0000256" key="10">
    <source>
        <dbReference type="ARBA" id="ARBA00023002"/>
    </source>
</evidence>
<dbReference type="OrthoDB" id="259935at2759"/>
<dbReference type="GO" id="GO:0003723">
    <property type="term" value="F:RNA binding"/>
    <property type="evidence" value="ECO:0007669"/>
    <property type="project" value="TreeGrafter"/>
</dbReference>
<dbReference type="Proteomes" id="UP000193467">
    <property type="component" value="Unassembled WGS sequence"/>
</dbReference>
<feature type="region of interest" description="Disordered" evidence="18">
    <location>
        <begin position="357"/>
        <end position="397"/>
    </location>
</feature>
<evidence type="ECO:0000313" key="20">
    <source>
        <dbReference type="EMBL" id="ORY87464.1"/>
    </source>
</evidence>
<dbReference type="EMBL" id="MCGR01000013">
    <property type="protein sequence ID" value="ORY87464.1"/>
    <property type="molecule type" value="Genomic_DNA"/>
</dbReference>
<feature type="region of interest" description="Disordered" evidence="18">
    <location>
        <begin position="1"/>
        <end position="156"/>
    </location>
</feature>
<feature type="compositionally biased region" description="Polar residues" evidence="18">
    <location>
        <begin position="367"/>
        <end position="382"/>
    </location>
</feature>
<organism evidence="20 21">
    <name type="scientific">Leucosporidium creatinivorum</name>
    <dbReference type="NCBI Taxonomy" id="106004"/>
    <lineage>
        <taxon>Eukaryota</taxon>
        <taxon>Fungi</taxon>
        <taxon>Dikarya</taxon>
        <taxon>Basidiomycota</taxon>
        <taxon>Pucciniomycotina</taxon>
        <taxon>Microbotryomycetes</taxon>
        <taxon>Leucosporidiales</taxon>
        <taxon>Leucosporidium</taxon>
    </lineage>
</organism>
<feature type="compositionally biased region" description="Basic and acidic residues" evidence="18">
    <location>
        <begin position="38"/>
        <end position="59"/>
    </location>
</feature>
<evidence type="ECO:0000256" key="4">
    <source>
        <dbReference type="ARBA" id="ARBA00022630"/>
    </source>
</evidence>
<evidence type="ECO:0000256" key="1">
    <source>
        <dbReference type="ARBA" id="ARBA00001917"/>
    </source>
</evidence>
<feature type="zinc finger region" description="C3H1-type" evidence="16">
    <location>
        <begin position="219"/>
        <end position="244"/>
    </location>
</feature>
<keyword evidence="6" id="KW-0507">mRNA processing</keyword>
<dbReference type="PANTHER" id="PTHR45846">
    <property type="entry name" value="TRNA-DIHYDROURIDINE(47) SYNTHASE [NAD(P)(+)]-LIKE"/>
    <property type="match status" value="1"/>
</dbReference>
<feature type="compositionally biased region" description="Basic residues" evidence="18">
    <location>
        <begin position="143"/>
        <end position="156"/>
    </location>
</feature>
<dbReference type="PANTHER" id="PTHR45846:SF1">
    <property type="entry name" value="TRNA-DIHYDROURIDINE(47) SYNTHASE [NAD(P)(+)]-LIKE"/>
    <property type="match status" value="1"/>
</dbReference>
<dbReference type="GO" id="GO:0102265">
    <property type="term" value="F:tRNA-dihydrouridine47 synthase activity"/>
    <property type="evidence" value="ECO:0007669"/>
    <property type="project" value="UniProtKB-EC"/>
</dbReference>
<feature type="region of interest" description="Disordered" evidence="18">
    <location>
        <begin position="317"/>
        <end position="340"/>
    </location>
</feature>
<dbReference type="PROSITE" id="PS50103">
    <property type="entry name" value="ZF_C3H1"/>
    <property type="match status" value="2"/>
</dbReference>
<evidence type="ECO:0000256" key="14">
    <source>
        <dbReference type="ARBA" id="ARBA00049447"/>
    </source>
</evidence>
<dbReference type="CDD" id="cd02801">
    <property type="entry name" value="DUS_like_FMN"/>
    <property type="match status" value="1"/>
</dbReference>
<keyword evidence="8 16" id="KW-0863">Zinc-finger</keyword>
<feature type="compositionally biased region" description="Polar residues" evidence="18">
    <location>
        <begin position="60"/>
        <end position="71"/>
    </location>
</feature>
<dbReference type="InterPro" id="IPR018517">
    <property type="entry name" value="tRNA_hU_synthase_CS"/>
</dbReference>
<keyword evidence="9 17" id="KW-0521">NADP</keyword>
<evidence type="ECO:0000256" key="3">
    <source>
        <dbReference type="ARBA" id="ARBA00022143"/>
    </source>
</evidence>
<gene>
    <name evidence="20" type="ORF">BCR35DRAFT_302230</name>
</gene>
<feature type="domain" description="C3H1-type" evidence="19">
    <location>
        <begin position="163"/>
        <end position="190"/>
    </location>
</feature>
<comment type="catalytic activity">
    <reaction evidence="15">
        <text>5,6-dihydrouridine(47) in tRNA + NADP(+) = uridine(47) in tRNA + NADPH + H(+)</text>
        <dbReference type="Rhea" id="RHEA:53360"/>
        <dbReference type="Rhea" id="RHEA-COMP:13539"/>
        <dbReference type="Rhea" id="RHEA-COMP:13540"/>
        <dbReference type="ChEBI" id="CHEBI:15378"/>
        <dbReference type="ChEBI" id="CHEBI:57783"/>
        <dbReference type="ChEBI" id="CHEBI:58349"/>
        <dbReference type="ChEBI" id="CHEBI:65315"/>
        <dbReference type="ChEBI" id="CHEBI:74443"/>
        <dbReference type="EC" id="1.3.1.89"/>
    </reaction>
    <physiologicalReaction direction="right-to-left" evidence="15">
        <dbReference type="Rhea" id="RHEA:53362"/>
    </physiologicalReaction>
</comment>
<evidence type="ECO:0000256" key="7">
    <source>
        <dbReference type="ARBA" id="ARBA00022694"/>
    </source>
</evidence>
<dbReference type="InParanoid" id="A0A1Y2FVY0"/>
<feature type="domain" description="C3H1-type" evidence="19">
    <location>
        <begin position="219"/>
        <end position="244"/>
    </location>
</feature>
<keyword evidence="7 17" id="KW-0819">tRNA processing</keyword>
<evidence type="ECO:0000256" key="18">
    <source>
        <dbReference type="SAM" id="MobiDB-lite"/>
    </source>
</evidence>
<keyword evidence="16 17" id="KW-0862">Zinc</keyword>
<dbReference type="InterPro" id="IPR035587">
    <property type="entry name" value="DUS-like_FMN-bd"/>
</dbReference>
<evidence type="ECO:0000256" key="16">
    <source>
        <dbReference type="PROSITE-ProRule" id="PRU00723"/>
    </source>
</evidence>
<dbReference type="Pfam" id="PF25585">
    <property type="entry name" value="zf-CCCH_DUS3L"/>
    <property type="match status" value="2"/>
</dbReference>
<dbReference type="AlphaFoldDB" id="A0A1Y2FVY0"/>
<evidence type="ECO:0000259" key="19">
    <source>
        <dbReference type="PROSITE" id="PS50103"/>
    </source>
</evidence>
<dbReference type="FunCoup" id="A0A1Y2FVY0">
    <property type="interactions" value="439"/>
</dbReference>
<protein>
    <recommendedName>
        <fullName evidence="3 17">tRNA-dihydrouridine(47) synthase [NAD(P)(+)]</fullName>
        <ecNumber evidence="2 17">1.3.1.89</ecNumber>
    </recommendedName>
    <alternativeName>
        <fullName evidence="17">tRNA-dihydrouridine synthase 3</fullName>
    </alternativeName>
</protein>
<evidence type="ECO:0000256" key="15">
    <source>
        <dbReference type="ARBA" id="ARBA00049513"/>
    </source>
</evidence>
<proteinExistence type="inferred from homology"/>
<dbReference type="STRING" id="106004.A0A1Y2FVY0"/>
<dbReference type="SUPFAM" id="SSF51395">
    <property type="entry name" value="FMN-linked oxidoreductases"/>
    <property type="match status" value="1"/>
</dbReference>
<feature type="compositionally biased region" description="Low complexity" evidence="18">
    <location>
        <begin position="117"/>
        <end position="135"/>
    </location>
</feature>
<dbReference type="GO" id="GO:0006397">
    <property type="term" value="P:mRNA processing"/>
    <property type="evidence" value="ECO:0007669"/>
    <property type="project" value="UniProtKB-KW"/>
</dbReference>
<name>A0A1Y2FVY0_9BASI</name>
<dbReference type="Pfam" id="PF01207">
    <property type="entry name" value="Dus"/>
    <property type="match status" value="1"/>
</dbReference>
<reference evidence="20 21" key="1">
    <citation type="submission" date="2016-07" db="EMBL/GenBank/DDBJ databases">
        <title>Pervasive Adenine N6-methylation of Active Genes in Fungi.</title>
        <authorList>
            <consortium name="DOE Joint Genome Institute"/>
            <person name="Mondo S.J."/>
            <person name="Dannebaum R.O."/>
            <person name="Kuo R.C."/>
            <person name="Labutti K."/>
            <person name="Haridas S."/>
            <person name="Kuo A."/>
            <person name="Salamov A."/>
            <person name="Ahrendt S.R."/>
            <person name="Lipzen A."/>
            <person name="Sullivan W."/>
            <person name="Andreopoulos W.B."/>
            <person name="Clum A."/>
            <person name="Lindquist E."/>
            <person name="Daum C."/>
            <person name="Ramamoorthy G.K."/>
            <person name="Gryganskyi A."/>
            <person name="Culley D."/>
            <person name="Magnuson J.K."/>
            <person name="James T.Y."/>
            <person name="O'Malley M.A."/>
            <person name="Stajich J.E."/>
            <person name="Spatafora J.W."/>
            <person name="Visel A."/>
            <person name="Grigoriev I.V."/>
        </authorList>
    </citation>
    <scope>NUCLEOTIDE SEQUENCE [LARGE SCALE GENOMIC DNA]</scope>
    <source>
        <strain evidence="20 21">62-1032</strain>
    </source>
</reference>
<evidence type="ECO:0000256" key="11">
    <source>
        <dbReference type="ARBA" id="ARBA00023027"/>
    </source>
</evidence>
<evidence type="ECO:0000256" key="17">
    <source>
        <dbReference type="RuleBase" id="RU291113"/>
    </source>
</evidence>
<accession>A0A1Y2FVY0</accession>
<dbReference type="PROSITE" id="PS01136">
    <property type="entry name" value="UPF0034"/>
    <property type="match status" value="1"/>
</dbReference>
<dbReference type="EC" id="1.3.1.89" evidence="2 17"/>
<evidence type="ECO:0000256" key="6">
    <source>
        <dbReference type="ARBA" id="ARBA00022664"/>
    </source>
</evidence>
<keyword evidence="4 17" id="KW-0285">Flavoprotein</keyword>
<dbReference type="GO" id="GO:0050660">
    <property type="term" value="F:flavin adenine dinucleotide binding"/>
    <property type="evidence" value="ECO:0007669"/>
    <property type="project" value="UniProtKB-UniRule"/>
</dbReference>
<comment type="catalytic activity">
    <reaction evidence="13">
        <text>a 5,6-dihydrouridine in mRNA + NAD(+) = a uridine in mRNA + NADH + H(+)</text>
        <dbReference type="Rhea" id="RHEA:69851"/>
        <dbReference type="Rhea" id="RHEA-COMP:14658"/>
        <dbReference type="Rhea" id="RHEA-COMP:17789"/>
        <dbReference type="ChEBI" id="CHEBI:15378"/>
        <dbReference type="ChEBI" id="CHEBI:57540"/>
        <dbReference type="ChEBI" id="CHEBI:57945"/>
        <dbReference type="ChEBI" id="CHEBI:65315"/>
        <dbReference type="ChEBI" id="CHEBI:74443"/>
    </reaction>
    <physiologicalReaction direction="right-to-left" evidence="13">
        <dbReference type="Rhea" id="RHEA:69853"/>
    </physiologicalReaction>
</comment>
<dbReference type="InterPro" id="IPR000571">
    <property type="entry name" value="Znf_CCCH"/>
</dbReference>
<evidence type="ECO:0000256" key="13">
    <source>
        <dbReference type="ARBA" id="ARBA00048342"/>
    </source>
</evidence>
<keyword evidence="21" id="KW-1185">Reference proteome</keyword>
<comment type="similarity">
    <text evidence="17">Belongs to the dus family. Dus3 subfamily.</text>
</comment>
<evidence type="ECO:0000256" key="9">
    <source>
        <dbReference type="ARBA" id="ARBA00022857"/>
    </source>
</evidence>
<evidence type="ECO:0000256" key="12">
    <source>
        <dbReference type="ARBA" id="ARBA00048266"/>
    </source>
</evidence>
<feature type="zinc finger region" description="C3H1-type" evidence="16">
    <location>
        <begin position="163"/>
        <end position="190"/>
    </location>
</feature>
<evidence type="ECO:0000256" key="2">
    <source>
        <dbReference type="ARBA" id="ARBA00012376"/>
    </source>
</evidence>
<keyword evidence="10 17" id="KW-0560">Oxidoreductase</keyword>